<sequence>MSRTFPTGEEALEKADEAGLVEHAEGEAVLEDELRIRPCPADPEPCDDGDLIRTPVKPAS</sequence>
<reference evidence="2 3" key="1">
    <citation type="submission" date="2024-07" db="EMBL/GenBank/DDBJ databases">
        <title>Genomic Encyclopedia of Type Strains, Phase V (KMG-V): Genome sequencing to study the core and pangenomes of soil and plant-associated prokaryotes.</title>
        <authorList>
            <person name="Whitman W."/>
        </authorList>
    </citation>
    <scope>NUCLEOTIDE SEQUENCE [LARGE SCALE GENOMIC DNA]</scope>
    <source>
        <strain evidence="2 3">USDA 222</strain>
    </source>
</reference>
<keyword evidence="3" id="KW-1185">Reference proteome</keyword>
<dbReference type="Proteomes" id="UP001565474">
    <property type="component" value="Unassembled WGS sequence"/>
</dbReference>
<comment type="caution">
    <text evidence="2">The sequence shown here is derived from an EMBL/GenBank/DDBJ whole genome shotgun (WGS) entry which is preliminary data.</text>
</comment>
<dbReference type="RefSeq" id="WP_244431254.1">
    <property type="nucleotide sequence ID" value="NZ_JBGBYD010000002.1"/>
</dbReference>
<organism evidence="2 3">
    <name type="scientific">Bradyrhizobium yuanmingense</name>
    <dbReference type="NCBI Taxonomy" id="108015"/>
    <lineage>
        <taxon>Bacteria</taxon>
        <taxon>Pseudomonadati</taxon>
        <taxon>Pseudomonadota</taxon>
        <taxon>Alphaproteobacteria</taxon>
        <taxon>Hyphomicrobiales</taxon>
        <taxon>Nitrobacteraceae</taxon>
        <taxon>Bradyrhizobium</taxon>
    </lineage>
</organism>
<proteinExistence type="predicted"/>
<dbReference type="EMBL" id="JBGBZN010000002">
    <property type="protein sequence ID" value="MEY9468087.1"/>
    <property type="molecule type" value="Genomic_DNA"/>
</dbReference>
<evidence type="ECO:0000313" key="3">
    <source>
        <dbReference type="Proteomes" id="UP001565474"/>
    </source>
</evidence>
<gene>
    <name evidence="2" type="ORF">ABH992_000486</name>
</gene>
<evidence type="ECO:0000256" key="1">
    <source>
        <dbReference type="SAM" id="MobiDB-lite"/>
    </source>
</evidence>
<name>A0ABV4G857_9BRAD</name>
<evidence type="ECO:0008006" key="4">
    <source>
        <dbReference type="Google" id="ProtNLM"/>
    </source>
</evidence>
<feature type="compositionally biased region" description="Basic and acidic residues" evidence="1">
    <location>
        <begin position="11"/>
        <end position="36"/>
    </location>
</feature>
<protein>
    <recommendedName>
        <fullName evidence="4">Transcriptional regulator</fullName>
    </recommendedName>
</protein>
<feature type="region of interest" description="Disordered" evidence="1">
    <location>
        <begin position="1"/>
        <end position="60"/>
    </location>
</feature>
<evidence type="ECO:0000313" key="2">
    <source>
        <dbReference type="EMBL" id="MEY9468087.1"/>
    </source>
</evidence>
<accession>A0ABV4G857</accession>